<comment type="caution">
    <text evidence="2">The sequence shown here is derived from an EMBL/GenBank/DDBJ whole genome shotgun (WGS) entry which is preliminary data.</text>
</comment>
<dbReference type="STRING" id="57577.A0A2K3M3Z4"/>
<dbReference type="GO" id="GO:0004523">
    <property type="term" value="F:RNA-DNA hybrid ribonuclease activity"/>
    <property type="evidence" value="ECO:0007669"/>
    <property type="project" value="InterPro"/>
</dbReference>
<dbReference type="Pfam" id="PF13456">
    <property type="entry name" value="RVT_3"/>
    <property type="match status" value="1"/>
</dbReference>
<dbReference type="EMBL" id="ASHM01048910">
    <property type="protein sequence ID" value="PNX85515.1"/>
    <property type="molecule type" value="Genomic_DNA"/>
</dbReference>
<sequence>RGSASGLGKANLAAFHPSCKIPDGWGPQCKLVIIAAIINIINAIWFNRNQCRFNNAKSNLNAAFAMIIASTSISGNATKLFTSSAICDFCVLKAFKVDSRPPRAPSIKEVFWVPPNFSWTKCNTDAAALGCPGQASCAGVFRDKNAIFLGCFTVNLCINTAFHAELIGVMFAMEIAFEKGWWNLWVETDSLMVTLAFNTPDMVPWYLRNRWLNCLHISKSMNFIISHIFREGNSLADKLASLGLHSNSFIWHSQLPSEAIPAYNQNRFGLPLFRFT</sequence>
<dbReference type="InterPro" id="IPR044730">
    <property type="entry name" value="RNase_H-like_dom_plant"/>
</dbReference>
<proteinExistence type="predicted"/>
<dbReference type="Proteomes" id="UP000236291">
    <property type="component" value="Unassembled WGS sequence"/>
</dbReference>
<dbReference type="InterPro" id="IPR053151">
    <property type="entry name" value="RNase_H-like"/>
</dbReference>
<dbReference type="PANTHER" id="PTHR47723:SF23">
    <property type="entry name" value="REVERSE TRANSCRIPTASE-LIKE PROTEIN"/>
    <property type="match status" value="1"/>
</dbReference>
<dbReference type="PANTHER" id="PTHR47723">
    <property type="entry name" value="OS05G0353850 PROTEIN"/>
    <property type="match status" value="1"/>
</dbReference>
<feature type="domain" description="RNase H type-1" evidence="1">
    <location>
        <begin position="123"/>
        <end position="241"/>
    </location>
</feature>
<accession>A0A2K3M3Z4</accession>
<dbReference type="SUPFAM" id="SSF53098">
    <property type="entry name" value="Ribonuclease H-like"/>
    <property type="match status" value="1"/>
</dbReference>
<name>A0A2K3M3Z4_TRIPR</name>
<dbReference type="InterPro" id="IPR002156">
    <property type="entry name" value="RNaseH_domain"/>
</dbReference>
<reference evidence="2 3" key="2">
    <citation type="journal article" date="2017" name="Front. Plant Sci.">
        <title>Gene Classification and Mining of Molecular Markers Useful in Red Clover (Trifolium pratense) Breeding.</title>
        <authorList>
            <person name="Istvanek J."/>
            <person name="Dluhosova J."/>
            <person name="Dluhos P."/>
            <person name="Patkova L."/>
            <person name="Nedelnik J."/>
            <person name="Repkova J."/>
        </authorList>
    </citation>
    <scope>NUCLEOTIDE SEQUENCE [LARGE SCALE GENOMIC DNA]</scope>
    <source>
        <strain evidence="3">cv. Tatra</strain>
        <tissue evidence="2">Young leaves</tissue>
    </source>
</reference>
<dbReference type="InterPro" id="IPR012337">
    <property type="entry name" value="RNaseH-like_sf"/>
</dbReference>
<dbReference type="AlphaFoldDB" id="A0A2K3M3Z4"/>
<evidence type="ECO:0000313" key="3">
    <source>
        <dbReference type="Proteomes" id="UP000236291"/>
    </source>
</evidence>
<dbReference type="CDD" id="cd06222">
    <property type="entry name" value="RNase_H_like"/>
    <property type="match status" value="1"/>
</dbReference>
<evidence type="ECO:0000313" key="2">
    <source>
        <dbReference type="EMBL" id="PNX85515.1"/>
    </source>
</evidence>
<gene>
    <name evidence="2" type="ORF">L195_g041584</name>
</gene>
<evidence type="ECO:0000259" key="1">
    <source>
        <dbReference type="Pfam" id="PF13456"/>
    </source>
</evidence>
<feature type="non-terminal residue" evidence="2">
    <location>
        <position position="1"/>
    </location>
</feature>
<dbReference type="InterPro" id="IPR036397">
    <property type="entry name" value="RNaseH_sf"/>
</dbReference>
<dbReference type="Gene3D" id="3.30.420.10">
    <property type="entry name" value="Ribonuclease H-like superfamily/Ribonuclease H"/>
    <property type="match status" value="1"/>
</dbReference>
<dbReference type="GO" id="GO:0003676">
    <property type="term" value="F:nucleic acid binding"/>
    <property type="evidence" value="ECO:0007669"/>
    <property type="project" value="InterPro"/>
</dbReference>
<protein>
    <submittedName>
        <fullName evidence="2">Ribonuclease H</fullName>
    </submittedName>
</protein>
<reference evidence="2 3" key="1">
    <citation type="journal article" date="2014" name="Am. J. Bot.">
        <title>Genome assembly and annotation for red clover (Trifolium pratense; Fabaceae).</title>
        <authorList>
            <person name="Istvanek J."/>
            <person name="Jaros M."/>
            <person name="Krenek A."/>
            <person name="Repkova J."/>
        </authorList>
    </citation>
    <scope>NUCLEOTIDE SEQUENCE [LARGE SCALE GENOMIC DNA]</scope>
    <source>
        <strain evidence="3">cv. Tatra</strain>
        <tissue evidence="2">Young leaves</tissue>
    </source>
</reference>
<organism evidence="2 3">
    <name type="scientific">Trifolium pratense</name>
    <name type="common">Red clover</name>
    <dbReference type="NCBI Taxonomy" id="57577"/>
    <lineage>
        <taxon>Eukaryota</taxon>
        <taxon>Viridiplantae</taxon>
        <taxon>Streptophyta</taxon>
        <taxon>Embryophyta</taxon>
        <taxon>Tracheophyta</taxon>
        <taxon>Spermatophyta</taxon>
        <taxon>Magnoliopsida</taxon>
        <taxon>eudicotyledons</taxon>
        <taxon>Gunneridae</taxon>
        <taxon>Pentapetalae</taxon>
        <taxon>rosids</taxon>
        <taxon>fabids</taxon>
        <taxon>Fabales</taxon>
        <taxon>Fabaceae</taxon>
        <taxon>Papilionoideae</taxon>
        <taxon>50 kb inversion clade</taxon>
        <taxon>NPAAA clade</taxon>
        <taxon>Hologalegina</taxon>
        <taxon>IRL clade</taxon>
        <taxon>Trifolieae</taxon>
        <taxon>Trifolium</taxon>
    </lineage>
</organism>